<dbReference type="InterPro" id="IPR036641">
    <property type="entry name" value="HPT_dom_sf"/>
</dbReference>
<feature type="domain" description="HPt" evidence="3">
    <location>
        <begin position="20"/>
        <end position="111"/>
    </location>
</feature>
<comment type="caution">
    <text evidence="4">The sequence shown here is derived from an EMBL/GenBank/DDBJ whole genome shotgun (WGS) entry which is preliminary data.</text>
</comment>
<feature type="modified residue" description="Phosphohistidine" evidence="2">
    <location>
        <position position="59"/>
    </location>
</feature>
<dbReference type="Pfam" id="PF01627">
    <property type="entry name" value="Hpt"/>
    <property type="match status" value="1"/>
</dbReference>
<dbReference type="EMBL" id="RKKU01000001">
    <property type="protein sequence ID" value="ROZ88344.1"/>
    <property type="molecule type" value="Genomic_DNA"/>
</dbReference>
<keyword evidence="1" id="KW-0902">Two-component regulatory system</keyword>
<dbReference type="SUPFAM" id="SSF47226">
    <property type="entry name" value="Histidine-containing phosphotransfer domain, HPT domain"/>
    <property type="match status" value="1"/>
</dbReference>
<reference evidence="4 5" key="1">
    <citation type="submission" date="2018-11" db="EMBL/GenBank/DDBJ databases">
        <authorList>
            <person name="Jang G.I."/>
            <person name="Hwang C.Y."/>
        </authorList>
    </citation>
    <scope>NUCLEOTIDE SEQUENCE [LARGE SCALE GENOMIC DNA]</scope>
    <source>
        <strain evidence="4 5">SSM26</strain>
    </source>
</reference>
<dbReference type="RefSeq" id="WP_123887781.1">
    <property type="nucleotide sequence ID" value="NZ_RKKU01000001.1"/>
</dbReference>
<evidence type="ECO:0000259" key="3">
    <source>
        <dbReference type="PROSITE" id="PS50894"/>
    </source>
</evidence>
<keyword evidence="2" id="KW-0597">Phosphoprotein</keyword>
<keyword evidence="5" id="KW-1185">Reference proteome</keyword>
<name>A0ABX9XMV6_9PSED</name>
<dbReference type="Gene3D" id="1.20.120.160">
    <property type="entry name" value="HPT domain"/>
    <property type="match status" value="1"/>
</dbReference>
<evidence type="ECO:0000313" key="4">
    <source>
        <dbReference type="EMBL" id="ROZ88344.1"/>
    </source>
</evidence>
<evidence type="ECO:0000256" key="1">
    <source>
        <dbReference type="ARBA" id="ARBA00023012"/>
    </source>
</evidence>
<gene>
    <name evidence="4" type="ORF">EF096_01245</name>
</gene>
<proteinExistence type="predicted"/>
<organism evidence="4 5">
    <name type="scientific">Pseudomonas neustonica</name>
    <dbReference type="NCBI Taxonomy" id="2487346"/>
    <lineage>
        <taxon>Bacteria</taxon>
        <taxon>Pseudomonadati</taxon>
        <taxon>Pseudomonadota</taxon>
        <taxon>Gammaproteobacteria</taxon>
        <taxon>Pseudomonadales</taxon>
        <taxon>Pseudomonadaceae</taxon>
        <taxon>Pseudomonas</taxon>
    </lineage>
</organism>
<accession>A0ABX9XMV6</accession>
<protein>
    <submittedName>
        <fullName evidence="4">Hpt domain-containing protein</fullName>
    </submittedName>
</protein>
<evidence type="ECO:0000256" key="2">
    <source>
        <dbReference type="PROSITE-ProRule" id="PRU00110"/>
    </source>
</evidence>
<evidence type="ECO:0000313" key="5">
    <source>
        <dbReference type="Proteomes" id="UP000275199"/>
    </source>
</evidence>
<dbReference type="InterPro" id="IPR008207">
    <property type="entry name" value="Sig_transdc_His_kin_Hpt_dom"/>
</dbReference>
<dbReference type="PROSITE" id="PS50894">
    <property type="entry name" value="HPT"/>
    <property type="match status" value="1"/>
</dbReference>
<sequence length="111" mass="11924">MSDHLPDIDHAALDALRELMQDDYPLLLETFLTDANLRLSQLSAALQSEDLEAFRQAAHSFKGSCGNMGALALENACLDGERAALKGDLAAAKVSYSNILACSSRVQTQLS</sequence>
<dbReference type="Proteomes" id="UP000275199">
    <property type="component" value="Unassembled WGS sequence"/>
</dbReference>